<protein>
    <recommendedName>
        <fullName evidence="4">SPW repeat-containing protein</fullName>
    </recommendedName>
</protein>
<keyword evidence="1" id="KW-0812">Transmembrane</keyword>
<accession>A0ABW3YJF7</accession>
<dbReference type="RefSeq" id="WP_377574830.1">
    <property type="nucleotide sequence ID" value="NZ_JBHTMP010000046.1"/>
</dbReference>
<name>A0ABW3YJF7_9ACTN</name>
<keyword evidence="1" id="KW-0472">Membrane</keyword>
<evidence type="ECO:0008006" key="4">
    <source>
        <dbReference type="Google" id="ProtNLM"/>
    </source>
</evidence>
<evidence type="ECO:0000313" key="2">
    <source>
        <dbReference type="EMBL" id="MFD1324349.1"/>
    </source>
</evidence>
<proteinExistence type="predicted"/>
<gene>
    <name evidence="2" type="ORF">ACFQ4H_25000</name>
</gene>
<feature type="transmembrane region" description="Helical" evidence="1">
    <location>
        <begin position="69"/>
        <end position="87"/>
    </location>
</feature>
<dbReference type="Proteomes" id="UP001597260">
    <property type="component" value="Unassembled WGS sequence"/>
</dbReference>
<keyword evidence="1" id="KW-1133">Transmembrane helix</keyword>
<feature type="transmembrane region" description="Helical" evidence="1">
    <location>
        <begin position="46"/>
        <end position="63"/>
    </location>
</feature>
<organism evidence="2 3">
    <name type="scientific">Micromonospora sonneratiae</name>
    <dbReference type="NCBI Taxonomy" id="1184706"/>
    <lineage>
        <taxon>Bacteria</taxon>
        <taxon>Bacillati</taxon>
        <taxon>Actinomycetota</taxon>
        <taxon>Actinomycetes</taxon>
        <taxon>Micromonosporales</taxon>
        <taxon>Micromonosporaceae</taxon>
        <taxon>Micromonospora</taxon>
    </lineage>
</organism>
<evidence type="ECO:0000256" key="1">
    <source>
        <dbReference type="SAM" id="Phobius"/>
    </source>
</evidence>
<keyword evidence="3" id="KW-1185">Reference proteome</keyword>
<feature type="transmembrane region" description="Helical" evidence="1">
    <location>
        <begin position="20"/>
        <end position="41"/>
    </location>
</feature>
<reference evidence="3" key="1">
    <citation type="journal article" date="2019" name="Int. J. Syst. Evol. Microbiol.">
        <title>The Global Catalogue of Microorganisms (GCM) 10K type strain sequencing project: providing services to taxonomists for standard genome sequencing and annotation.</title>
        <authorList>
            <consortium name="The Broad Institute Genomics Platform"/>
            <consortium name="The Broad Institute Genome Sequencing Center for Infectious Disease"/>
            <person name="Wu L."/>
            <person name="Ma J."/>
        </authorList>
    </citation>
    <scope>NUCLEOTIDE SEQUENCE [LARGE SCALE GENOMIC DNA]</scope>
    <source>
        <strain evidence="3">JCM 31037</strain>
    </source>
</reference>
<feature type="transmembrane region" description="Helical" evidence="1">
    <location>
        <begin position="99"/>
        <end position="119"/>
    </location>
</feature>
<dbReference type="EMBL" id="JBHTMP010000046">
    <property type="protein sequence ID" value="MFD1324349.1"/>
    <property type="molecule type" value="Genomic_DNA"/>
</dbReference>
<sequence length="123" mass="12824">MAVVSTDPVPDQEVRRTPIGISLAGGCTTIVVAAIVAATVFPADAVPGRLLVVAVAVGGYAAVVPDVRATIGVAGFAILLFTGFLANRYGELTMRDGDVWWYALLIGFAAFLGLAQRWMSTAR</sequence>
<comment type="caution">
    <text evidence="2">The sequence shown here is derived from an EMBL/GenBank/DDBJ whole genome shotgun (WGS) entry which is preliminary data.</text>
</comment>
<evidence type="ECO:0000313" key="3">
    <source>
        <dbReference type="Proteomes" id="UP001597260"/>
    </source>
</evidence>